<evidence type="ECO:0000256" key="5">
    <source>
        <dbReference type="ARBA" id="ARBA00012180"/>
    </source>
</evidence>
<dbReference type="GO" id="GO:0005737">
    <property type="term" value="C:cytoplasm"/>
    <property type="evidence" value="ECO:0007669"/>
    <property type="project" value="UniProtKB-SubCell"/>
</dbReference>
<comment type="subcellular location">
    <subcellularLocation>
        <location evidence="4">Cytoplasm</location>
    </subcellularLocation>
</comment>
<keyword evidence="8" id="KW-0479">Metal-binding</keyword>
<dbReference type="Pfam" id="PF01351">
    <property type="entry name" value="RNase_HII"/>
    <property type="match status" value="1"/>
</dbReference>
<dbReference type="GO" id="GO:0046872">
    <property type="term" value="F:metal ion binding"/>
    <property type="evidence" value="ECO:0007669"/>
    <property type="project" value="UniProtKB-KW"/>
</dbReference>
<reference evidence="12" key="1">
    <citation type="journal article" date="2020" name="Nature">
        <title>Giant virus diversity and host interactions through global metagenomics.</title>
        <authorList>
            <person name="Schulz F."/>
            <person name="Roux S."/>
            <person name="Paez-Espino D."/>
            <person name="Jungbluth S."/>
            <person name="Walsh D.A."/>
            <person name="Denef V.J."/>
            <person name="McMahon K.D."/>
            <person name="Konstantinidis K.T."/>
            <person name="Eloe-Fadrosh E.A."/>
            <person name="Kyrpides N.C."/>
            <person name="Woyke T."/>
        </authorList>
    </citation>
    <scope>NUCLEOTIDE SEQUENCE</scope>
    <source>
        <strain evidence="12">GVMAG-S-3300013093-109</strain>
    </source>
</reference>
<keyword evidence="10" id="KW-0378">Hydrolase</keyword>
<dbReference type="GO" id="GO:0006298">
    <property type="term" value="P:mismatch repair"/>
    <property type="evidence" value="ECO:0007669"/>
    <property type="project" value="TreeGrafter"/>
</dbReference>
<evidence type="ECO:0000256" key="2">
    <source>
        <dbReference type="ARBA" id="ARBA00001936"/>
    </source>
</evidence>
<dbReference type="EMBL" id="MN740968">
    <property type="protein sequence ID" value="QHU20440.1"/>
    <property type="molecule type" value="Genomic_DNA"/>
</dbReference>
<dbReference type="PROSITE" id="PS51975">
    <property type="entry name" value="RNASE_H_2"/>
    <property type="match status" value="1"/>
</dbReference>
<dbReference type="GO" id="GO:0004523">
    <property type="term" value="F:RNA-DNA hybrid ribonuclease activity"/>
    <property type="evidence" value="ECO:0007669"/>
    <property type="project" value="UniProtKB-EC"/>
</dbReference>
<dbReference type="InterPro" id="IPR012337">
    <property type="entry name" value="RNaseH-like_sf"/>
</dbReference>
<dbReference type="InterPro" id="IPR001352">
    <property type="entry name" value="RNase_HII/HIII"/>
</dbReference>
<comment type="cofactor">
    <cofactor evidence="3">
        <name>Mg(2+)</name>
        <dbReference type="ChEBI" id="CHEBI:18420"/>
    </cofactor>
</comment>
<evidence type="ECO:0000259" key="11">
    <source>
        <dbReference type="PROSITE" id="PS51975"/>
    </source>
</evidence>
<protein>
    <recommendedName>
        <fullName evidence="5">ribonuclease H</fullName>
        <ecNumber evidence="5">3.1.26.4</ecNumber>
    </recommendedName>
</protein>
<evidence type="ECO:0000256" key="4">
    <source>
        <dbReference type="ARBA" id="ARBA00004496"/>
    </source>
</evidence>
<evidence type="ECO:0000313" key="12">
    <source>
        <dbReference type="EMBL" id="QHU20440.1"/>
    </source>
</evidence>
<evidence type="ECO:0000256" key="3">
    <source>
        <dbReference type="ARBA" id="ARBA00001946"/>
    </source>
</evidence>
<dbReference type="InterPro" id="IPR036397">
    <property type="entry name" value="RNaseH_sf"/>
</dbReference>
<comment type="cofactor">
    <cofactor evidence="2">
        <name>Mn(2+)</name>
        <dbReference type="ChEBI" id="CHEBI:29035"/>
    </cofactor>
</comment>
<keyword evidence="7" id="KW-0540">Nuclease</keyword>
<dbReference type="EC" id="3.1.26.4" evidence="5"/>
<dbReference type="SUPFAM" id="SSF53098">
    <property type="entry name" value="Ribonuclease H-like"/>
    <property type="match status" value="1"/>
</dbReference>
<evidence type="ECO:0000256" key="6">
    <source>
        <dbReference type="ARBA" id="ARBA00022490"/>
    </source>
</evidence>
<organism evidence="12">
    <name type="scientific">viral metagenome</name>
    <dbReference type="NCBI Taxonomy" id="1070528"/>
    <lineage>
        <taxon>unclassified sequences</taxon>
        <taxon>metagenomes</taxon>
        <taxon>organismal metagenomes</taxon>
    </lineage>
</organism>
<keyword evidence="6" id="KW-0963">Cytoplasm</keyword>
<dbReference type="GO" id="GO:0032299">
    <property type="term" value="C:ribonuclease H2 complex"/>
    <property type="evidence" value="ECO:0007669"/>
    <property type="project" value="TreeGrafter"/>
</dbReference>
<evidence type="ECO:0000256" key="7">
    <source>
        <dbReference type="ARBA" id="ARBA00022722"/>
    </source>
</evidence>
<dbReference type="PANTHER" id="PTHR10954:SF18">
    <property type="entry name" value="RIBONUCLEASE HII"/>
    <property type="match status" value="1"/>
</dbReference>
<accession>A0A6C0KUQ0</accession>
<keyword evidence="9" id="KW-0255">Endonuclease</keyword>
<sequence>MSLHARFIQDLITEIGIDEAGRGSFWGPLMAGAVVLPLEWTEEQRAVLIQLRDSKKISPKKRLILEAELRKQIPLCGVGMVMPNEINDHGITWANREAFRRAMASLGIPLEGCRLLLDGILQIDTWKGDQHVIIEGDNQYIAIAAASILAKVAHDKWIHEFCEANPECNERYDLLRSNGYGTARHREGIRLYGGHELHRDMYIQNWLPGSTHTEKKKTKKSDICLIQFTK</sequence>
<proteinExistence type="predicted"/>
<name>A0A6C0KUQ0_9ZZZZ</name>
<evidence type="ECO:0000256" key="9">
    <source>
        <dbReference type="ARBA" id="ARBA00022759"/>
    </source>
</evidence>
<dbReference type="PANTHER" id="PTHR10954">
    <property type="entry name" value="RIBONUCLEASE H2 SUBUNIT A"/>
    <property type="match status" value="1"/>
</dbReference>
<dbReference type="Gene3D" id="3.30.420.10">
    <property type="entry name" value="Ribonuclease H-like superfamily/Ribonuclease H"/>
    <property type="match status" value="1"/>
</dbReference>
<feature type="domain" description="RNase H type-2" evidence="11">
    <location>
        <begin position="12"/>
        <end position="218"/>
    </location>
</feature>
<dbReference type="InterPro" id="IPR024567">
    <property type="entry name" value="RNase_HII/HIII_dom"/>
</dbReference>
<evidence type="ECO:0000256" key="10">
    <source>
        <dbReference type="ARBA" id="ARBA00022801"/>
    </source>
</evidence>
<dbReference type="AlphaFoldDB" id="A0A6C0KUQ0"/>
<dbReference type="GO" id="GO:0003723">
    <property type="term" value="F:RNA binding"/>
    <property type="evidence" value="ECO:0007669"/>
    <property type="project" value="InterPro"/>
</dbReference>
<evidence type="ECO:0000256" key="1">
    <source>
        <dbReference type="ARBA" id="ARBA00000077"/>
    </source>
</evidence>
<evidence type="ECO:0000256" key="8">
    <source>
        <dbReference type="ARBA" id="ARBA00022723"/>
    </source>
</evidence>
<dbReference type="GO" id="GO:0043137">
    <property type="term" value="P:DNA replication, removal of RNA primer"/>
    <property type="evidence" value="ECO:0007669"/>
    <property type="project" value="TreeGrafter"/>
</dbReference>
<comment type="catalytic activity">
    <reaction evidence="1">
        <text>Endonucleolytic cleavage to 5'-phosphomonoester.</text>
        <dbReference type="EC" id="3.1.26.4"/>
    </reaction>
</comment>